<dbReference type="RefSeq" id="WP_014454691.1">
    <property type="nucleotide sequence ID" value="NC_017098.1"/>
</dbReference>
<dbReference type="Pfam" id="PF00226">
    <property type="entry name" value="DnaJ"/>
    <property type="match status" value="1"/>
</dbReference>
<dbReference type="Gene3D" id="1.10.287.110">
    <property type="entry name" value="DnaJ domain"/>
    <property type="match status" value="1"/>
</dbReference>
<dbReference type="EMBL" id="CP003282">
    <property type="protein sequence ID" value="AFG36694.1"/>
    <property type="molecule type" value="Genomic_DNA"/>
</dbReference>
<dbReference type="Proteomes" id="UP000007383">
    <property type="component" value="Chromosome"/>
</dbReference>
<dbReference type="SMART" id="SM00271">
    <property type="entry name" value="DnaJ"/>
    <property type="match status" value="1"/>
</dbReference>
<feature type="compositionally biased region" description="Low complexity" evidence="1">
    <location>
        <begin position="58"/>
        <end position="71"/>
    </location>
</feature>
<reference evidence="4" key="1">
    <citation type="journal article" date="2013" name="Stand. Genomic Sci.">
        <title>Complete genome sequence of the halophilic bacterium Spirochaeta africana type strain (Z-7692(T)) from the alkaline Lake Magadi in the East African Rift.</title>
        <authorList>
            <person name="Liolos K."/>
            <person name="Abt B."/>
            <person name="Scheuner C."/>
            <person name="Teshima H."/>
            <person name="Held B."/>
            <person name="Lapidus A."/>
            <person name="Nolan M."/>
            <person name="Lucas S."/>
            <person name="Deshpande S."/>
            <person name="Cheng J.F."/>
            <person name="Tapia R."/>
            <person name="Goodwin L.A."/>
            <person name="Pitluck S."/>
            <person name="Pagani I."/>
            <person name="Ivanova N."/>
            <person name="Mavromatis K."/>
            <person name="Mikhailova N."/>
            <person name="Huntemann M."/>
            <person name="Pati A."/>
            <person name="Chen A."/>
            <person name="Palaniappan K."/>
            <person name="Land M."/>
            <person name="Rohde M."/>
            <person name="Tindall B.J."/>
            <person name="Detter J.C."/>
            <person name="Goker M."/>
            <person name="Bristow J."/>
            <person name="Eisen J.A."/>
            <person name="Markowitz V."/>
            <person name="Hugenholtz P."/>
            <person name="Woyke T."/>
            <person name="Klenk H.P."/>
            <person name="Kyrpides N.C."/>
        </authorList>
    </citation>
    <scope>NUCLEOTIDE SEQUENCE</scope>
    <source>
        <strain evidence="4">ATCC 700263 / DSM 8902 / Z-7692</strain>
    </source>
</reference>
<dbReference type="OrthoDB" id="360001at2"/>
<gene>
    <name evidence="3" type="ordered locus">Spiaf_0593</name>
</gene>
<feature type="domain" description="J" evidence="2">
    <location>
        <begin position="90"/>
        <end position="157"/>
    </location>
</feature>
<evidence type="ECO:0000313" key="4">
    <source>
        <dbReference type="Proteomes" id="UP000007383"/>
    </source>
</evidence>
<organism evidence="3 4">
    <name type="scientific">Spirochaeta africana (strain ATCC 700263 / DSM 8902 / Z-7692)</name>
    <dbReference type="NCBI Taxonomy" id="889378"/>
    <lineage>
        <taxon>Bacteria</taxon>
        <taxon>Pseudomonadati</taxon>
        <taxon>Spirochaetota</taxon>
        <taxon>Spirochaetia</taxon>
        <taxon>Spirochaetales</taxon>
        <taxon>Spirochaetaceae</taxon>
        <taxon>Spirochaeta</taxon>
    </lineage>
</organism>
<feature type="region of interest" description="Disordered" evidence="1">
    <location>
        <begin position="46"/>
        <end position="81"/>
    </location>
</feature>
<dbReference type="AlphaFoldDB" id="H9UGQ1"/>
<proteinExistence type="predicted"/>
<sequence length="157" mass="18353">MADIFDRMSDFMRSIFNNDDVFSTDGHHDPDMQAAWNELEDFLQTGETSGSRSHDAHSQNSRSQGRSSGQHSSRHRQTSELHSHMVELKKDYQTLEVPFLADPDTVRRSYKKLLRQYHPDRWGHDTDRMQIATQVTARLTAAHTRIKEFEKRRGHTE</sequence>
<evidence type="ECO:0000259" key="2">
    <source>
        <dbReference type="PROSITE" id="PS50076"/>
    </source>
</evidence>
<keyword evidence="4" id="KW-1185">Reference proteome</keyword>
<accession>H9UGQ1</accession>
<dbReference type="InterPro" id="IPR036869">
    <property type="entry name" value="J_dom_sf"/>
</dbReference>
<dbReference type="PROSITE" id="PS50076">
    <property type="entry name" value="DNAJ_2"/>
    <property type="match status" value="1"/>
</dbReference>
<dbReference type="HOGENOM" id="CLU_1676741_0_0_12"/>
<dbReference type="STRING" id="889378.Spiaf_0593"/>
<dbReference type="PATRIC" id="fig|889378.3.peg.602"/>
<dbReference type="eggNOG" id="COG0484">
    <property type="taxonomic scope" value="Bacteria"/>
</dbReference>
<name>H9UGQ1_SPIAZ</name>
<dbReference type="SUPFAM" id="SSF46565">
    <property type="entry name" value="Chaperone J-domain"/>
    <property type="match status" value="1"/>
</dbReference>
<dbReference type="InterPro" id="IPR001623">
    <property type="entry name" value="DnaJ_domain"/>
</dbReference>
<dbReference type="KEGG" id="sfc:Spiaf_0593"/>
<protein>
    <submittedName>
        <fullName evidence="3">DnaJ-class molecular chaperone with C-terminal Zn finger domain</fullName>
    </submittedName>
</protein>
<dbReference type="CDD" id="cd06257">
    <property type="entry name" value="DnaJ"/>
    <property type="match status" value="1"/>
</dbReference>
<evidence type="ECO:0000313" key="3">
    <source>
        <dbReference type="EMBL" id="AFG36694.1"/>
    </source>
</evidence>
<evidence type="ECO:0000256" key="1">
    <source>
        <dbReference type="SAM" id="MobiDB-lite"/>
    </source>
</evidence>